<protein>
    <submittedName>
        <fullName evidence="2">Transposase-like protein</fullName>
    </submittedName>
</protein>
<sequence>MNPQIRTCASKGCGQQATKSIDRPSGGAVLLCATHAQQTVACPGCRTFVEVAGVEVRPNQRYTYSGLQVCNDCRRSSTLRCGACLTPVGQPTDLFHGTVPWEGSNKGVVAGYRCSYCGTDDIQNLAQANPLIGEAVQWFQTWLSGLGFPFPDLTGRIIYKVAADDALAAHGSDNGNVQGLTLTQSAGSKPKQYTVYVIVGVRKITFMEVLLHELAHVWTNDKDYNNSDFIEGFCNLVAYTYLEELSRIGATPEIRAEASERIALLKADASPIYGSNFNAFRMMAGNSPNIVRRYLDTVKPKS</sequence>
<dbReference type="RefSeq" id="WP_188124791.1">
    <property type="nucleotide sequence ID" value="NZ_BOMP01000034.1"/>
</dbReference>
<dbReference type="EMBL" id="JACHNC010000001">
    <property type="protein sequence ID" value="MBB4753048.1"/>
    <property type="molecule type" value="Genomic_DNA"/>
</dbReference>
<comment type="caution">
    <text evidence="2">The sequence shown here is derived from an EMBL/GenBank/DDBJ whole genome shotgun (WGS) entry which is preliminary data.</text>
</comment>
<evidence type="ECO:0000313" key="3">
    <source>
        <dbReference type="Proteomes" id="UP000590511"/>
    </source>
</evidence>
<evidence type="ECO:0000313" key="1">
    <source>
        <dbReference type="EMBL" id="GIE39655.1"/>
    </source>
</evidence>
<dbReference type="Proteomes" id="UP000590511">
    <property type="component" value="Unassembled WGS sequence"/>
</dbReference>
<name>A0A7W7MK20_9ACTN</name>
<proteinExistence type="predicted"/>
<dbReference type="EMBL" id="BOMP01000034">
    <property type="protein sequence ID" value="GIE39655.1"/>
    <property type="molecule type" value="Genomic_DNA"/>
</dbReference>
<accession>A0A7W7MK20</accession>
<gene>
    <name evidence="1" type="ORF">Alo02nite_25530</name>
    <name evidence="2" type="ORF">BJ964_007209</name>
</gene>
<evidence type="ECO:0000313" key="4">
    <source>
        <dbReference type="Proteomes" id="UP000631312"/>
    </source>
</evidence>
<dbReference type="AlphaFoldDB" id="A0A7W7MK20"/>
<keyword evidence="4" id="KW-1185">Reference proteome</keyword>
<dbReference type="Proteomes" id="UP000631312">
    <property type="component" value="Unassembled WGS sequence"/>
</dbReference>
<evidence type="ECO:0000313" key="2">
    <source>
        <dbReference type="EMBL" id="MBB4753048.1"/>
    </source>
</evidence>
<reference evidence="1 4" key="2">
    <citation type="submission" date="2021-01" db="EMBL/GenBank/DDBJ databases">
        <title>Whole genome shotgun sequence of Actinoplanes lobatus NBRC 12513.</title>
        <authorList>
            <person name="Komaki H."/>
            <person name="Tamura T."/>
        </authorList>
    </citation>
    <scope>NUCLEOTIDE SEQUENCE [LARGE SCALE GENOMIC DNA]</scope>
    <source>
        <strain evidence="1 4">NBRC 12513</strain>
    </source>
</reference>
<organism evidence="2 3">
    <name type="scientific">Actinoplanes lobatus</name>
    <dbReference type="NCBI Taxonomy" id="113568"/>
    <lineage>
        <taxon>Bacteria</taxon>
        <taxon>Bacillati</taxon>
        <taxon>Actinomycetota</taxon>
        <taxon>Actinomycetes</taxon>
        <taxon>Micromonosporales</taxon>
        <taxon>Micromonosporaceae</taxon>
        <taxon>Actinoplanes</taxon>
    </lineage>
</organism>
<reference evidence="2 3" key="1">
    <citation type="submission" date="2020-08" db="EMBL/GenBank/DDBJ databases">
        <title>Sequencing the genomes of 1000 actinobacteria strains.</title>
        <authorList>
            <person name="Klenk H.-P."/>
        </authorList>
    </citation>
    <scope>NUCLEOTIDE SEQUENCE [LARGE SCALE GENOMIC DNA]</scope>
    <source>
        <strain evidence="2 3">DSM 43150</strain>
    </source>
</reference>